<keyword evidence="1" id="KW-0812">Transmembrane</keyword>
<dbReference type="Proteomes" id="UP000176294">
    <property type="component" value="Unassembled WGS sequence"/>
</dbReference>
<evidence type="ECO:0000313" key="2">
    <source>
        <dbReference type="EMBL" id="OGX85166.1"/>
    </source>
</evidence>
<evidence type="ECO:0000313" key="3">
    <source>
        <dbReference type="Proteomes" id="UP000176294"/>
    </source>
</evidence>
<accession>A0A1G1T2T5</accession>
<keyword evidence="1" id="KW-0472">Membrane</keyword>
<name>A0A1G1T2T5_9BACT</name>
<organism evidence="2 3">
    <name type="scientific">Hymenobacter lapidarius</name>
    <dbReference type="NCBI Taxonomy" id="1908237"/>
    <lineage>
        <taxon>Bacteria</taxon>
        <taxon>Pseudomonadati</taxon>
        <taxon>Bacteroidota</taxon>
        <taxon>Cytophagia</taxon>
        <taxon>Cytophagales</taxon>
        <taxon>Hymenobacteraceae</taxon>
        <taxon>Hymenobacter</taxon>
    </lineage>
</organism>
<sequence>MLWFAPVWTYAPLIPNSSVLPALEGGAGLTPADFDTFHGMLLAAIAAAGVGFNAWFSGILILRHQARAGKVALWLKVLPLMLLIPCAVHFAGMRNYHNKTIALNQEWMKNYLLRKRTVKKPAAILPQQRNPTK</sequence>
<feature type="transmembrane region" description="Helical" evidence="1">
    <location>
        <begin position="40"/>
        <end position="61"/>
    </location>
</feature>
<comment type="caution">
    <text evidence="2">The sequence shown here is derived from an EMBL/GenBank/DDBJ whole genome shotgun (WGS) entry which is preliminary data.</text>
</comment>
<gene>
    <name evidence="2" type="ORF">BEN47_02210</name>
</gene>
<feature type="transmembrane region" description="Helical" evidence="1">
    <location>
        <begin position="73"/>
        <end position="92"/>
    </location>
</feature>
<keyword evidence="3" id="KW-1185">Reference proteome</keyword>
<dbReference type="AlphaFoldDB" id="A0A1G1T2T5"/>
<proteinExistence type="predicted"/>
<dbReference type="STRING" id="1908237.BEN47_02210"/>
<protein>
    <submittedName>
        <fullName evidence="2">Uncharacterized protein</fullName>
    </submittedName>
</protein>
<dbReference type="EMBL" id="MDZB01000109">
    <property type="protein sequence ID" value="OGX85166.1"/>
    <property type="molecule type" value="Genomic_DNA"/>
</dbReference>
<keyword evidence="1" id="KW-1133">Transmembrane helix</keyword>
<reference evidence="2 3" key="1">
    <citation type="submission" date="2016-08" db="EMBL/GenBank/DDBJ databases">
        <title>Hymenobacter coccineus sp. nov., Hymenobacter lapidarius sp. nov. and Hymenobacter glacialis sp. nov., isolated from Antarctic soil.</title>
        <authorList>
            <person name="Sedlacek I."/>
            <person name="Kralova S."/>
            <person name="Kyrova K."/>
            <person name="Maslanova I."/>
            <person name="Stankova E."/>
            <person name="Vrbovska V."/>
            <person name="Nemec M."/>
            <person name="Bartak M."/>
            <person name="Svec P."/>
            <person name="Busse H.-J."/>
            <person name="Pantucek R."/>
        </authorList>
    </citation>
    <scope>NUCLEOTIDE SEQUENCE [LARGE SCALE GENOMIC DNA]</scope>
    <source>
        <strain evidence="2 3">CCM 8643</strain>
    </source>
</reference>
<evidence type="ECO:0000256" key="1">
    <source>
        <dbReference type="SAM" id="Phobius"/>
    </source>
</evidence>